<dbReference type="Proteomes" id="UP000027064">
    <property type="component" value="Unassembled WGS sequence"/>
</dbReference>
<dbReference type="InterPro" id="IPR016181">
    <property type="entry name" value="Acyl_CoA_acyltransferase"/>
</dbReference>
<dbReference type="PATRIC" id="fig|1492738.3.peg.2391"/>
<organism evidence="2 3">
    <name type="scientific">Flavobacterium seoulense</name>
    <dbReference type="NCBI Taxonomy" id="1492738"/>
    <lineage>
        <taxon>Bacteria</taxon>
        <taxon>Pseudomonadati</taxon>
        <taxon>Bacteroidota</taxon>
        <taxon>Flavobacteriia</taxon>
        <taxon>Flavobacteriales</taxon>
        <taxon>Flavobacteriaceae</taxon>
        <taxon>Flavobacterium</taxon>
    </lineage>
</organism>
<reference evidence="2 3" key="1">
    <citation type="submission" date="2014-05" db="EMBL/GenBank/DDBJ databases">
        <title>Genome Sequence of Flavobacterium sp. EM1321.</title>
        <authorList>
            <person name="Shin S.-K."/>
            <person name="Yi H."/>
        </authorList>
    </citation>
    <scope>NUCLEOTIDE SEQUENCE [LARGE SCALE GENOMIC DNA]</scope>
    <source>
        <strain evidence="2 3">EM1321</strain>
    </source>
</reference>
<dbReference type="Gene3D" id="3.40.630.30">
    <property type="match status" value="1"/>
</dbReference>
<protein>
    <submittedName>
        <fullName evidence="2">GNAT family acetyltransferase</fullName>
    </submittedName>
</protein>
<keyword evidence="2" id="KW-0808">Transferase</keyword>
<sequence length="94" mass="10677">MNEVIGLEFNERKGYFYVEIDGKTEAKMTFVFAGPHKIIIDHTEVNPGHNGKGFGQKMVEKAVSFAREKEIKILPLCPFAKKVFDKTPEFSDVL</sequence>
<keyword evidence="3" id="KW-1185">Reference proteome</keyword>
<accession>A0A066WKB9</accession>
<dbReference type="CDD" id="cd04301">
    <property type="entry name" value="NAT_SF"/>
    <property type="match status" value="1"/>
</dbReference>
<proteinExistence type="predicted"/>
<dbReference type="SUPFAM" id="SSF55729">
    <property type="entry name" value="Acyl-CoA N-acyltransferases (Nat)"/>
    <property type="match status" value="1"/>
</dbReference>
<evidence type="ECO:0000259" key="1">
    <source>
        <dbReference type="PROSITE" id="PS51729"/>
    </source>
</evidence>
<dbReference type="AlphaFoldDB" id="A0A066WKB9"/>
<dbReference type="Pfam" id="PF14542">
    <property type="entry name" value="Acetyltransf_CG"/>
    <property type="match status" value="1"/>
</dbReference>
<comment type="caution">
    <text evidence="2">The sequence shown here is derived from an EMBL/GenBank/DDBJ whole genome shotgun (WGS) entry which is preliminary data.</text>
</comment>
<gene>
    <name evidence="2" type="ORF">FEM21_24040</name>
</gene>
<evidence type="ECO:0000313" key="2">
    <source>
        <dbReference type="EMBL" id="KDN54442.1"/>
    </source>
</evidence>
<evidence type="ECO:0000313" key="3">
    <source>
        <dbReference type="Proteomes" id="UP000027064"/>
    </source>
</evidence>
<dbReference type="STRING" id="1492738.FEM21_24040"/>
<dbReference type="RefSeq" id="WP_035660624.1">
    <property type="nucleotide sequence ID" value="NZ_JNCA01000022.1"/>
</dbReference>
<name>A0A066WKB9_9FLAO</name>
<dbReference type="GO" id="GO:0016740">
    <property type="term" value="F:transferase activity"/>
    <property type="evidence" value="ECO:0007669"/>
    <property type="project" value="UniProtKB-KW"/>
</dbReference>
<dbReference type="OrthoDB" id="9793389at2"/>
<dbReference type="PANTHER" id="PTHR31435:SF10">
    <property type="entry name" value="BSR4717 PROTEIN"/>
    <property type="match status" value="1"/>
</dbReference>
<dbReference type="PANTHER" id="PTHR31435">
    <property type="entry name" value="PROTEIN NATD1"/>
    <property type="match status" value="1"/>
</dbReference>
<feature type="domain" description="N-acetyltransferase" evidence="1">
    <location>
        <begin position="8"/>
        <end position="94"/>
    </location>
</feature>
<dbReference type="InterPro" id="IPR031165">
    <property type="entry name" value="GNAT_YJDJ"/>
</dbReference>
<dbReference type="eggNOG" id="COG2388">
    <property type="taxonomic scope" value="Bacteria"/>
</dbReference>
<dbReference type="InterPro" id="IPR045057">
    <property type="entry name" value="Gcn5-rel_NAT"/>
</dbReference>
<dbReference type="PROSITE" id="PS51729">
    <property type="entry name" value="GNAT_YJDJ"/>
    <property type="match status" value="1"/>
</dbReference>
<dbReference type="EMBL" id="JNCA01000022">
    <property type="protein sequence ID" value="KDN54442.1"/>
    <property type="molecule type" value="Genomic_DNA"/>
</dbReference>